<organism evidence="1 2">
    <name type="scientific">Auriscalpium vulgare</name>
    <dbReference type="NCBI Taxonomy" id="40419"/>
    <lineage>
        <taxon>Eukaryota</taxon>
        <taxon>Fungi</taxon>
        <taxon>Dikarya</taxon>
        <taxon>Basidiomycota</taxon>
        <taxon>Agaricomycotina</taxon>
        <taxon>Agaricomycetes</taxon>
        <taxon>Russulales</taxon>
        <taxon>Auriscalpiaceae</taxon>
        <taxon>Auriscalpium</taxon>
    </lineage>
</organism>
<protein>
    <submittedName>
        <fullName evidence="1">Uncharacterized protein</fullName>
    </submittedName>
</protein>
<dbReference type="EMBL" id="MU276023">
    <property type="protein sequence ID" value="KAI0043322.1"/>
    <property type="molecule type" value="Genomic_DNA"/>
</dbReference>
<reference evidence="1" key="2">
    <citation type="journal article" date="2022" name="New Phytol.">
        <title>Evolutionary transition to the ectomycorrhizal habit in the genomes of a hyperdiverse lineage of mushroom-forming fungi.</title>
        <authorList>
            <person name="Looney B."/>
            <person name="Miyauchi S."/>
            <person name="Morin E."/>
            <person name="Drula E."/>
            <person name="Courty P.E."/>
            <person name="Kohler A."/>
            <person name="Kuo A."/>
            <person name="LaButti K."/>
            <person name="Pangilinan J."/>
            <person name="Lipzen A."/>
            <person name="Riley R."/>
            <person name="Andreopoulos W."/>
            <person name="He G."/>
            <person name="Johnson J."/>
            <person name="Nolan M."/>
            <person name="Tritt A."/>
            <person name="Barry K.W."/>
            <person name="Grigoriev I.V."/>
            <person name="Nagy L.G."/>
            <person name="Hibbett D."/>
            <person name="Henrissat B."/>
            <person name="Matheny P.B."/>
            <person name="Labbe J."/>
            <person name="Martin F.M."/>
        </authorList>
    </citation>
    <scope>NUCLEOTIDE SEQUENCE</scope>
    <source>
        <strain evidence="1">FP105234-sp</strain>
    </source>
</reference>
<reference evidence="1" key="1">
    <citation type="submission" date="2021-02" db="EMBL/GenBank/DDBJ databases">
        <authorList>
            <consortium name="DOE Joint Genome Institute"/>
            <person name="Ahrendt S."/>
            <person name="Looney B.P."/>
            <person name="Miyauchi S."/>
            <person name="Morin E."/>
            <person name="Drula E."/>
            <person name="Courty P.E."/>
            <person name="Chicoki N."/>
            <person name="Fauchery L."/>
            <person name="Kohler A."/>
            <person name="Kuo A."/>
            <person name="Labutti K."/>
            <person name="Pangilinan J."/>
            <person name="Lipzen A."/>
            <person name="Riley R."/>
            <person name="Andreopoulos W."/>
            <person name="He G."/>
            <person name="Johnson J."/>
            <person name="Barry K.W."/>
            <person name="Grigoriev I.V."/>
            <person name="Nagy L."/>
            <person name="Hibbett D."/>
            <person name="Henrissat B."/>
            <person name="Matheny P.B."/>
            <person name="Labbe J."/>
            <person name="Martin F."/>
        </authorList>
    </citation>
    <scope>NUCLEOTIDE SEQUENCE</scope>
    <source>
        <strain evidence="1">FP105234-sp</strain>
    </source>
</reference>
<sequence>MISDVTVFTAGSVTAQSAINDVARTTVSELLPRSPMPPLFLVQFRSFLLSALARLGACHVQSCVVPVACLARCVDAIRESVTYDAEASPPNVNGIIDGFTRWAVGGCSTNSDARQLELLERCTAAQNTARAGTLFIAFGSDFEESQAESSYLV</sequence>
<comment type="caution">
    <text evidence="1">The sequence shown here is derived from an EMBL/GenBank/DDBJ whole genome shotgun (WGS) entry which is preliminary data.</text>
</comment>
<proteinExistence type="predicted"/>
<keyword evidence="2" id="KW-1185">Reference proteome</keyword>
<name>A0ACB8RHD2_9AGAM</name>
<evidence type="ECO:0000313" key="1">
    <source>
        <dbReference type="EMBL" id="KAI0043322.1"/>
    </source>
</evidence>
<evidence type="ECO:0000313" key="2">
    <source>
        <dbReference type="Proteomes" id="UP000814033"/>
    </source>
</evidence>
<dbReference type="Proteomes" id="UP000814033">
    <property type="component" value="Unassembled WGS sequence"/>
</dbReference>
<gene>
    <name evidence="1" type="ORF">FA95DRAFT_410076</name>
</gene>
<accession>A0ACB8RHD2</accession>